<dbReference type="InterPro" id="IPR008969">
    <property type="entry name" value="CarboxyPept-like_regulatory"/>
</dbReference>
<comment type="caution">
    <text evidence="7">The sequence shown here is derived from an EMBL/GenBank/DDBJ whole genome shotgun (WGS) entry which is preliminary data.</text>
</comment>
<dbReference type="AlphaFoldDB" id="A0AAE3UDX3"/>
<proteinExistence type="predicted"/>
<dbReference type="SUPFAM" id="SSF49464">
    <property type="entry name" value="Carboxypeptidase regulatory domain-like"/>
    <property type="match status" value="1"/>
</dbReference>
<keyword evidence="4" id="KW-0732">Signal</keyword>
<dbReference type="SUPFAM" id="SSF56935">
    <property type="entry name" value="Porins"/>
    <property type="match status" value="1"/>
</dbReference>
<dbReference type="Pfam" id="PF14905">
    <property type="entry name" value="OMP_b-brl_3"/>
    <property type="match status" value="1"/>
</dbReference>
<evidence type="ECO:0000256" key="4">
    <source>
        <dbReference type="SAM" id="SignalP"/>
    </source>
</evidence>
<reference evidence="7" key="1">
    <citation type="submission" date="2023-05" db="EMBL/GenBank/DDBJ databases">
        <authorList>
            <person name="Zhang X."/>
        </authorList>
    </citation>
    <scope>NUCLEOTIDE SEQUENCE</scope>
    <source>
        <strain evidence="7">BD1B2-1</strain>
    </source>
</reference>
<evidence type="ECO:0000259" key="6">
    <source>
        <dbReference type="Pfam" id="PF14905"/>
    </source>
</evidence>
<name>A0AAE3UDX3_9BACT</name>
<dbReference type="Pfam" id="PF07715">
    <property type="entry name" value="Plug"/>
    <property type="match status" value="1"/>
</dbReference>
<feature type="domain" description="TonB-dependent receptor plug" evidence="5">
    <location>
        <begin position="127"/>
        <end position="229"/>
    </location>
</feature>
<keyword evidence="2" id="KW-0472">Membrane</keyword>
<dbReference type="Gene3D" id="2.40.170.20">
    <property type="entry name" value="TonB-dependent receptor, beta-barrel domain"/>
    <property type="match status" value="1"/>
</dbReference>
<dbReference type="InterPro" id="IPR041700">
    <property type="entry name" value="OMP_b-brl_3"/>
</dbReference>
<keyword evidence="3" id="KW-0998">Cell outer membrane</keyword>
<evidence type="ECO:0000256" key="3">
    <source>
        <dbReference type="ARBA" id="ARBA00023237"/>
    </source>
</evidence>
<dbReference type="GO" id="GO:0009279">
    <property type="term" value="C:cell outer membrane"/>
    <property type="evidence" value="ECO:0007669"/>
    <property type="project" value="UniProtKB-SubCell"/>
</dbReference>
<dbReference type="RefSeq" id="WP_314509208.1">
    <property type="nucleotide sequence ID" value="NZ_JASJOU010000001.1"/>
</dbReference>
<feature type="domain" description="Outer membrane protein beta-barrel" evidence="6">
    <location>
        <begin position="564"/>
        <end position="892"/>
    </location>
</feature>
<dbReference type="Gene3D" id="2.60.40.1120">
    <property type="entry name" value="Carboxypeptidase-like, regulatory domain"/>
    <property type="match status" value="1"/>
</dbReference>
<evidence type="ECO:0000256" key="2">
    <source>
        <dbReference type="ARBA" id="ARBA00023136"/>
    </source>
</evidence>
<dbReference type="InterPro" id="IPR010104">
    <property type="entry name" value="TonB_rcpt_bac"/>
</dbReference>
<comment type="subcellular location">
    <subcellularLocation>
        <location evidence="1">Cell outer membrane</location>
    </subcellularLocation>
</comment>
<dbReference type="InterPro" id="IPR036942">
    <property type="entry name" value="Beta-barrel_TonB_sf"/>
</dbReference>
<accession>A0AAE3UDX3</accession>
<dbReference type="EMBL" id="JASJOU010000001">
    <property type="protein sequence ID" value="MDJ1499667.1"/>
    <property type="molecule type" value="Genomic_DNA"/>
</dbReference>
<dbReference type="CDD" id="cd01347">
    <property type="entry name" value="ligand_gated_channel"/>
    <property type="match status" value="1"/>
</dbReference>
<dbReference type="InterPro" id="IPR012910">
    <property type="entry name" value="Plug_dom"/>
</dbReference>
<dbReference type="Gene3D" id="2.170.130.10">
    <property type="entry name" value="TonB-dependent receptor, plug domain"/>
    <property type="match status" value="1"/>
</dbReference>
<evidence type="ECO:0000313" key="8">
    <source>
        <dbReference type="Proteomes" id="UP001232063"/>
    </source>
</evidence>
<feature type="signal peptide" evidence="4">
    <location>
        <begin position="1"/>
        <end position="19"/>
    </location>
</feature>
<keyword evidence="7" id="KW-0675">Receptor</keyword>
<gene>
    <name evidence="7" type="ORF">QNI22_03375</name>
</gene>
<feature type="chain" id="PRO_5042244807" evidence="4">
    <location>
        <begin position="20"/>
        <end position="909"/>
    </location>
</feature>
<organism evidence="7 8">
    <name type="scientific">Xanthocytophaga agilis</name>
    <dbReference type="NCBI Taxonomy" id="3048010"/>
    <lineage>
        <taxon>Bacteria</taxon>
        <taxon>Pseudomonadati</taxon>
        <taxon>Bacteroidota</taxon>
        <taxon>Cytophagia</taxon>
        <taxon>Cytophagales</taxon>
        <taxon>Rhodocytophagaceae</taxon>
        <taxon>Xanthocytophaga</taxon>
    </lineage>
</organism>
<dbReference type="NCBIfam" id="TIGR01782">
    <property type="entry name" value="TonB-Xanth-Caul"/>
    <property type="match status" value="1"/>
</dbReference>
<dbReference type="Pfam" id="PF13715">
    <property type="entry name" value="CarbopepD_reg_2"/>
    <property type="match status" value="1"/>
</dbReference>
<evidence type="ECO:0000259" key="5">
    <source>
        <dbReference type="Pfam" id="PF07715"/>
    </source>
</evidence>
<dbReference type="Proteomes" id="UP001232063">
    <property type="component" value="Unassembled WGS sequence"/>
</dbReference>
<protein>
    <submittedName>
        <fullName evidence="7">TonB-dependent receptor</fullName>
    </submittedName>
</protein>
<sequence length="909" mass="101376">MKKKCTFFILLWLCWYVGAAQGIIKGKVIDDQNNQPLPGASITVDGTNAGASANLSGEFELNVFTSGKVDLKISYLGYKPSMVSVEVVSGKVTTVTIPLRNESFEILGVTITGQLQGQARALNQQRTADNIKNVVSADQIGRFPDPNAAEALQRVPGVNIERDQGEGRYVLVRGLSPQFTNISVNGEQIPSPEAGVRYVALDAIPSDQLSSLEVSKSLTPDMDGDAIGGSVNLITRTAQSGITTLNGTLAGGYNNLMKRGNWQGSLQYGQRLGKEEKLGVMLNISHYTNNLGSDNWERDTRDNVAEPEEHRLELRDYELTRTRFGSSATIDYKFNPNHQVYVRGLYSRFTDREWRRRYVFLPADDEVEHITKDRFEAQSVTSINVGANHLFGKFTLDYEGSYSYATQDTPFDNEAGFIASDVASDITFQTDYPRLSSAHYLDNTLYSFDSFETGHTFAKDRNITGKFNLGIPYQWGGNGGLIKVGGKVRFKEKSYAITQNKYEALSDIPDLSFFEGGLLDKNFIGNRYQLSPSVSIPSFIRYFNANPQNFELQIEDKAADEALESYTATEDVYAGYAMARQQFRKLMVLGGVRYERTNVSYQSSDVVFAPNGDLQQILPVSGKSNYEFFLPQLHFKYSANELTNIRLAGTFSYARPNFDQIIPAQEASLEDLIATVGNAVLQPVKAFNLDLLAERYLGTIGIISGGFFYKKLDNFIYTRRFTGSYPLNSATPIATDLLITQVQNGKTADLLGVELAYQQNLNFLSGALSGLGVYLNYTYTHSSAIVQRNEAPETEMLNLPGQAAHVGNVSLSYQYKGFSARASLNFNGRYLSATGATPADDIYVKDRMQLDVTLGYTITKQWRVFAEFMNLTNQPFETYAGTRNFTTQREFYGWWTRFGIKFNILDKTK</sequence>
<evidence type="ECO:0000256" key="1">
    <source>
        <dbReference type="ARBA" id="ARBA00004442"/>
    </source>
</evidence>
<keyword evidence="8" id="KW-1185">Reference proteome</keyword>
<dbReference type="PANTHER" id="PTHR40980:SF4">
    <property type="entry name" value="TONB-DEPENDENT RECEPTOR-LIKE BETA-BARREL DOMAIN-CONTAINING PROTEIN"/>
    <property type="match status" value="1"/>
</dbReference>
<evidence type="ECO:0000313" key="7">
    <source>
        <dbReference type="EMBL" id="MDJ1499667.1"/>
    </source>
</evidence>
<dbReference type="PANTHER" id="PTHR40980">
    <property type="entry name" value="PLUG DOMAIN-CONTAINING PROTEIN"/>
    <property type="match status" value="1"/>
</dbReference>
<dbReference type="InterPro" id="IPR037066">
    <property type="entry name" value="Plug_dom_sf"/>
</dbReference>